<evidence type="ECO:0000256" key="1">
    <source>
        <dbReference type="ARBA" id="ARBA00017693"/>
    </source>
</evidence>
<evidence type="ECO:0000256" key="2">
    <source>
        <dbReference type="HAMAP-Rule" id="MF_00791"/>
    </source>
</evidence>
<name>A0A916Y438_9HYPH</name>
<proteinExistence type="inferred from homology"/>
<dbReference type="RefSeq" id="WP_188853333.1">
    <property type="nucleotide sequence ID" value="NZ_BMJJ01000009.1"/>
</dbReference>
<reference evidence="4" key="2">
    <citation type="submission" date="2020-09" db="EMBL/GenBank/DDBJ databases">
        <authorList>
            <person name="Sun Q."/>
            <person name="Zhou Y."/>
        </authorList>
    </citation>
    <scope>NUCLEOTIDE SEQUENCE</scope>
    <source>
        <strain evidence="4">CGMCC 1.15493</strain>
    </source>
</reference>
<dbReference type="PANTHER" id="PTHR47191:SF2">
    <property type="entry name" value="OS05G0170800 PROTEIN"/>
    <property type="match status" value="1"/>
</dbReference>
<dbReference type="EMBL" id="BMJJ01000009">
    <property type="protein sequence ID" value="GGD29855.1"/>
    <property type="molecule type" value="Genomic_DNA"/>
</dbReference>
<evidence type="ECO:0000313" key="5">
    <source>
        <dbReference type="Proteomes" id="UP000613160"/>
    </source>
</evidence>
<dbReference type="InterPro" id="IPR036767">
    <property type="entry name" value="ApaG_sf"/>
</dbReference>
<dbReference type="InterPro" id="IPR050718">
    <property type="entry name" value="ApaG-like"/>
</dbReference>
<accession>A0A916Y438</accession>
<organism evidence="4 5">
    <name type="scientific">Aureimonas glaciei</name>
    <dbReference type="NCBI Taxonomy" id="1776957"/>
    <lineage>
        <taxon>Bacteria</taxon>
        <taxon>Pseudomonadati</taxon>
        <taxon>Pseudomonadota</taxon>
        <taxon>Alphaproteobacteria</taxon>
        <taxon>Hyphomicrobiales</taxon>
        <taxon>Aurantimonadaceae</taxon>
        <taxon>Aureimonas</taxon>
    </lineage>
</organism>
<dbReference type="HAMAP" id="MF_00791">
    <property type="entry name" value="ApaG"/>
    <property type="match status" value="1"/>
</dbReference>
<dbReference type="InterPro" id="IPR007474">
    <property type="entry name" value="ApaG_domain"/>
</dbReference>
<dbReference type="SUPFAM" id="SSF110069">
    <property type="entry name" value="ApaG-like"/>
    <property type="match status" value="1"/>
</dbReference>
<dbReference type="NCBIfam" id="NF003967">
    <property type="entry name" value="PRK05461.1"/>
    <property type="match status" value="1"/>
</dbReference>
<dbReference type="InterPro" id="IPR023065">
    <property type="entry name" value="Uncharacterised_ApaG"/>
</dbReference>
<gene>
    <name evidence="2 4" type="primary">apaG</name>
    <name evidence="4" type="ORF">GCM10011335_36150</name>
</gene>
<dbReference type="AlphaFoldDB" id="A0A916Y438"/>
<dbReference type="PANTHER" id="PTHR47191">
    <property type="entry name" value="OS05G0170800 PROTEIN"/>
    <property type="match status" value="1"/>
</dbReference>
<keyword evidence="5" id="KW-1185">Reference proteome</keyword>
<dbReference type="Pfam" id="PF04379">
    <property type="entry name" value="DUF525"/>
    <property type="match status" value="1"/>
</dbReference>
<dbReference type="PROSITE" id="PS51087">
    <property type="entry name" value="APAG"/>
    <property type="match status" value="1"/>
</dbReference>
<protein>
    <recommendedName>
        <fullName evidence="1 2">Protein ApaG</fullName>
    </recommendedName>
</protein>
<comment type="caution">
    <text evidence="4">The sequence shown here is derived from an EMBL/GenBank/DDBJ whole genome shotgun (WGS) entry which is preliminary data.</text>
</comment>
<dbReference type="Gene3D" id="2.60.40.1470">
    <property type="entry name" value="ApaG domain"/>
    <property type="match status" value="1"/>
</dbReference>
<sequence>MNIDPHPPEPEGDYTATTRHITVSVTPVYLEHQSMPEAGRWVFAYKVAIENGSRETVQLKSRYWHITDANGHVEEIRGPGVVGEEPILSPGDSFSYTSGCPLPTPSGIMRGHYVMETAGGRLFEVAIPAFSLDAPAEKRLLN</sequence>
<reference evidence="4" key="1">
    <citation type="journal article" date="2014" name="Int. J. Syst. Evol. Microbiol.">
        <title>Complete genome sequence of Corynebacterium casei LMG S-19264T (=DSM 44701T), isolated from a smear-ripened cheese.</title>
        <authorList>
            <consortium name="US DOE Joint Genome Institute (JGI-PGF)"/>
            <person name="Walter F."/>
            <person name="Albersmeier A."/>
            <person name="Kalinowski J."/>
            <person name="Ruckert C."/>
        </authorList>
    </citation>
    <scope>NUCLEOTIDE SEQUENCE</scope>
    <source>
        <strain evidence="4">CGMCC 1.15493</strain>
    </source>
</reference>
<dbReference type="Proteomes" id="UP000613160">
    <property type="component" value="Unassembled WGS sequence"/>
</dbReference>
<feature type="domain" description="ApaG" evidence="3">
    <location>
        <begin position="15"/>
        <end position="139"/>
    </location>
</feature>
<evidence type="ECO:0000313" key="4">
    <source>
        <dbReference type="EMBL" id="GGD29855.1"/>
    </source>
</evidence>
<evidence type="ECO:0000259" key="3">
    <source>
        <dbReference type="PROSITE" id="PS51087"/>
    </source>
</evidence>